<name>A0ABP1NKA9_XYLVO</name>
<sequence>MARRAIKAINWNALAERIPETEKASFLAFKSKSDKYLQRMMANPETAPQIDWAYYRKTITIPGLVDKFQKEYEALSIPYPKDKYTAAIDIEQQETDKMIAEFIQQSDDYLVEVNASLSKIKNMIPFAEMTMDDYTEAFPTGFLRTDKDTTWPHTDDTQEIPDEEVPGHKEKSSH</sequence>
<dbReference type="PIRSF" id="PIRSF005514">
    <property type="entry name" value="ATPase_F0_D_mt"/>
    <property type="match status" value="1"/>
</dbReference>
<keyword evidence="13" id="KW-1185">Reference proteome</keyword>
<evidence type="ECO:0000256" key="1">
    <source>
        <dbReference type="ARBA" id="ARBA00004273"/>
    </source>
</evidence>
<keyword evidence="4" id="KW-0138">CF(0)</keyword>
<keyword evidence="8 10" id="KW-0496">Mitochondrion</keyword>
<comment type="function">
    <text evidence="10">Mitochondrial membrane ATP synthase (F(1)F(0) ATP synthase or Complex V) produces ATP from ADP in the presence of a proton gradient across the membrane which is generated by electron transport complexes of the respiratory chain. F-type ATPases consist of two structural domains, F(1) - containing the extramembraneous catalytic core, and F(0) - containing the membrane proton channel, linked together by a central stalk and a peripheral stalk. During catalysis, ATP synthesis in the catalytic domain of F(1) is coupled via a rotary mechanism of the central stalk subunits to proton translocation.</text>
</comment>
<comment type="caution">
    <text evidence="12">The sequence shown here is derived from an EMBL/GenBank/DDBJ whole genome shotgun (WGS) entry which is preliminary data.</text>
</comment>
<evidence type="ECO:0000313" key="13">
    <source>
        <dbReference type="Proteomes" id="UP001642520"/>
    </source>
</evidence>
<keyword evidence="7 10" id="KW-0406">Ion transport</keyword>
<keyword evidence="3 10" id="KW-0813">Transport</keyword>
<evidence type="ECO:0000256" key="3">
    <source>
        <dbReference type="ARBA" id="ARBA00022448"/>
    </source>
</evidence>
<evidence type="ECO:0000256" key="5">
    <source>
        <dbReference type="ARBA" id="ARBA00022781"/>
    </source>
</evidence>
<dbReference type="EMBL" id="CAXAJV020001292">
    <property type="protein sequence ID" value="CAL7941470.1"/>
    <property type="molecule type" value="Genomic_DNA"/>
</dbReference>
<feature type="region of interest" description="Disordered" evidence="11">
    <location>
        <begin position="145"/>
        <end position="174"/>
    </location>
</feature>
<keyword evidence="9 10" id="KW-0472">Membrane</keyword>
<gene>
    <name evidence="12" type="ORF">XYLVIOL_LOCUS5025</name>
</gene>
<evidence type="ECO:0000256" key="7">
    <source>
        <dbReference type="ARBA" id="ARBA00023065"/>
    </source>
</evidence>
<evidence type="ECO:0000256" key="4">
    <source>
        <dbReference type="ARBA" id="ARBA00022547"/>
    </source>
</evidence>
<dbReference type="InterPro" id="IPR036228">
    <property type="entry name" value="ATP_synth_F0_dsu_sf_mt"/>
</dbReference>
<reference evidence="12 13" key="1">
    <citation type="submission" date="2024-08" db="EMBL/GenBank/DDBJ databases">
        <authorList>
            <person name="Will J Nash"/>
            <person name="Angela Man"/>
            <person name="Seanna McTaggart"/>
            <person name="Kendall Baker"/>
            <person name="Tom Barker"/>
            <person name="Leah Catchpole"/>
            <person name="Alex Durrant"/>
            <person name="Karim Gharbi"/>
            <person name="Naomi Irish"/>
            <person name="Gemy Kaithakottil"/>
            <person name="Debby Ku"/>
            <person name="Aaliyah Providence"/>
            <person name="Felix Shaw"/>
            <person name="David Swarbreck"/>
            <person name="Chris Watkins"/>
            <person name="Ann M. McCartney"/>
            <person name="Giulio Formenti"/>
            <person name="Alice Mouton"/>
            <person name="Noel Vella"/>
            <person name="Bjorn M von Reumont"/>
            <person name="Adriana Vella"/>
            <person name="Wilfried Haerty"/>
        </authorList>
    </citation>
    <scope>NUCLEOTIDE SEQUENCE [LARGE SCALE GENOMIC DNA]</scope>
</reference>
<dbReference type="PANTHER" id="PTHR12700">
    <property type="entry name" value="ATP SYNTHASE SUBUNIT D, MITOCHONDRIAL"/>
    <property type="match status" value="1"/>
</dbReference>
<evidence type="ECO:0000256" key="6">
    <source>
        <dbReference type="ARBA" id="ARBA00022792"/>
    </source>
</evidence>
<dbReference type="Proteomes" id="UP001642520">
    <property type="component" value="Unassembled WGS sequence"/>
</dbReference>
<keyword evidence="6 10" id="KW-0999">Mitochondrion inner membrane</keyword>
<comment type="similarity">
    <text evidence="2 10">Belongs to the ATPase d subunit family.</text>
</comment>
<dbReference type="SUPFAM" id="SSF161065">
    <property type="entry name" value="ATP synthase D chain-like"/>
    <property type="match status" value="1"/>
</dbReference>
<dbReference type="Pfam" id="PF05873">
    <property type="entry name" value="Mt_ATP-synt_D"/>
    <property type="match status" value="1"/>
</dbReference>
<accession>A0ABP1NKA9</accession>
<evidence type="ECO:0000256" key="10">
    <source>
        <dbReference type="PIRNR" id="PIRNR005514"/>
    </source>
</evidence>
<comment type="subcellular location">
    <subcellularLocation>
        <location evidence="1 10">Mitochondrion inner membrane</location>
    </subcellularLocation>
</comment>
<proteinExistence type="inferred from homology"/>
<evidence type="ECO:0000256" key="8">
    <source>
        <dbReference type="ARBA" id="ARBA00023128"/>
    </source>
</evidence>
<protein>
    <recommendedName>
        <fullName evidence="10">ATP synthase subunit d, mitochondrial</fullName>
    </recommendedName>
</protein>
<evidence type="ECO:0000256" key="9">
    <source>
        <dbReference type="ARBA" id="ARBA00023136"/>
    </source>
</evidence>
<dbReference type="InterPro" id="IPR008689">
    <property type="entry name" value="ATP_synth_F0_dsu_mt"/>
</dbReference>
<feature type="compositionally biased region" description="Basic and acidic residues" evidence="11">
    <location>
        <begin position="145"/>
        <end position="156"/>
    </location>
</feature>
<evidence type="ECO:0000256" key="2">
    <source>
        <dbReference type="ARBA" id="ARBA00006842"/>
    </source>
</evidence>
<evidence type="ECO:0000256" key="11">
    <source>
        <dbReference type="SAM" id="MobiDB-lite"/>
    </source>
</evidence>
<dbReference type="Gene3D" id="6.10.280.70">
    <property type="match status" value="1"/>
</dbReference>
<keyword evidence="5 10" id="KW-0375">Hydrogen ion transport</keyword>
<feature type="compositionally biased region" description="Basic and acidic residues" evidence="11">
    <location>
        <begin position="165"/>
        <end position="174"/>
    </location>
</feature>
<evidence type="ECO:0000313" key="12">
    <source>
        <dbReference type="EMBL" id="CAL7941470.1"/>
    </source>
</evidence>
<organism evidence="12 13">
    <name type="scientific">Xylocopa violacea</name>
    <name type="common">Violet carpenter bee</name>
    <name type="synonym">Apis violacea</name>
    <dbReference type="NCBI Taxonomy" id="135666"/>
    <lineage>
        <taxon>Eukaryota</taxon>
        <taxon>Metazoa</taxon>
        <taxon>Ecdysozoa</taxon>
        <taxon>Arthropoda</taxon>
        <taxon>Hexapoda</taxon>
        <taxon>Insecta</taxon>
        <taxon>Pterygota</taxon>
        <taxon>Neoptera</taxon>
        <taxon>Endopterygota</taxon>
        <taxon>Hymenoptera</taxon>
        <taxon>Apocrita</taxon>
        <taxon>Aculeata</taxon>
        <taxon>Apoidea</taxon>
        <taxon>Anthophila</taxon>
        <taxon>Apidae</taxon>
        <taxon>Xylocopa</taxon>
        <taxon>Xylocopa</taxon>
    </lineage>
</organism>